<evidence type="ECO:0000256" key="3">
    <source>
        <dbReference type="ARBA" id="ARBA00022475"/>
    </source>
</evidence>
<dbReference type="KEGG" id="sgrg:L0C25_13260"/>
<keyword evidence="9" id="KW-1185">Reference proteome</keyword>
<dbReference type="Proteomes" id="UP001164390">
    <property type="component" value="Chromosome"/>
</dbReference>
<dbReference type="EMBL" id="CP094970">
    <property type="protein sequence ID" value="UYM03526.1"/>
    <property type="molecule type" value="Genomic_DNA"/>
</dbReference>
<dbReference type="GO" id="GO:0055085">
    <property type="term" value="P:transmembrane transport"/>
    <property type="evidence" value="ECO:0007669"/>
    <property type="project" value="InterPro"/>
</dbReference>
<comment type="subcellular location">
    <subcellularLocation>
        <location evidence="1">Membrane</location>
        <topology evidence="1">Multi-pass membrane protein</topology>
    </subcellularLocation>
</comment>
<evidence type="ECO:0000256" key="6">
    <source>
        <dbReference type="ARBA" id="ARBA00023136"/>
    </source>
</evidence>
<protein>
    <submittedName>
        <fullName evidence="8">AEC family transporter</fullName>
    </submittedName>
</protein>
<evidence type="ECO:0000313" key="9">
    <source>
        <dbReference type="Proteomes" id="UP001164390"/>
    </source>
</evidence>
<keyword evidence="3" id="KW-1003">Cell membrane</keyword>
<feature type="transmembrane region" description="Helical" evidence="7">
    <location>
        <begin position="6"/>
        <end position="27"/>
    </location>
</feature>
<dbReference type="RefSeq" id="WP_271632136.1">
    <property type="nucleotide sequence ID" value="NZ_CP094970.1"/>
</dbReference>
<reference evidence="8" key="1">
    <citation type="submission" date="2022-01" db="EMBL/GenBank/DDBJ databases">
        <title>Nocardioidaceae gen. sp. A5X3R13.</title>
        <authorList>
            <person name="Lopez Marin M.A."/>
            <person name="Uhlik O."/>
        </authorList>
    </citation>
    <scope>NUCLEOTIDE SEQUENCE</scope>
    <source>
        <strain evidence="8">A5X3R13</strain>
    </source>
</reference>
<dbReference type="Pfam" id="PF03547">
    <property type="entry name" value="Mem_trans"/>
    <property type="match status" value="1"/>
</dbReference>
<dbReference type="InterPro" id="IPR004776">
    <property type="entry name" value="Mem_transp_PIN-like"/>
</dbReference>
<dbReference type="PANTHER" id="PTHR36838">
    <property type="entry name" value="AUXIN EFFLUX CARRIER FAMILY PROTEIN"/>
    <property type="match status" value="1"/>
</dbReference>
<keyword evidence="2" id="KW-0813">Transport</keyword>
<evidence type="ECO:0000256" key="1">
    <source>
        <dbReference type="ARBA" id="ARBA00004141"/>
    </source>
</evidence>
<evidence type="ECO:0000313" key="8">
    <source>
        <dbReference type="EMBL" id="UYM03526.1"/>
    </source>
</evidence>
<feature type="transmembrane region" description="Helical" evidence="7">
    <location>
        <begin position="123"/>
        <end position="143"/>
    </location>
</feature>
<sequence length="306" mass="31573">MGGVLEGFGVIGVVIGVGFLVAHLGIIGAESQLLLARLVFFVASPALLFSVLSDVDAVAVLSSRLVVAVVSFVVVAVIAATFARLVWHMSRGDATIATLCAAYVNSGNLGIPIAVYALDDASAVASVMLFQMLIVSPVAFLLLDQDRAGRRLSVFKVVTIPFRNPITVGSLLGLLVAITGWQLPSAVVDPIDMIAGMAVPGMLIAYGVSLRLGPRPGNGAPSQQVAVATVLKLVLQPACAYGCGLLLGLEGNALMAVTVVAALPTAHNIFVHATRYGRSQLLARDSIFVTTILSVPVVLLIVAALA</sequence>
<dbReference type="AlphaFoldDB" id="A0AA46TDX9"/>
<keyword evidence="4 7" id="KW-0812">Transmembrane</keyword>
<keyword evidence="6 7" id="KW-0472">Membrane</keyword>
<evidence type="ECO:0000256" key="7">
    <source>
        <dbReference type="SAM" id="Phobius"/>
    </source>
</evidence>
<feature type="transmembrane region" description="Helical" evidence="7">
    <location>
        <begin position="94"/>
        <end position="117"/>
    </location>
</feature>
<accession>A0AA46TDX9</accession>
<evidence type="ECO:0000256" key="4">
    <source>
        <dbReference type="ARBA" id="ARBA00022692"/>
    </source>
</evidence>
<name>A0AA46TDX9_9ACTN</name>
<feature type="transmembrane region" description="Helical" evidence="7">
    <location>
        <begin position="34"/>
        <end position="53"/>
    </location>
</feature>
<gene>
    <name evidence="8" type="ORF">L0C25_13260</name>
</gene>
<feature type="transmembrane region" description="Helical" evidence="7">
    <location>
        <begin position="164"/>
        <end position="181"/>
    </location>
</feature>
<keyword evidence="5 7" id="KW-1133">Transmembrane helix</keyword>
<dbReference type="GO" id="GO:0016020">
    <property type="term" value="C:membrane"/>
    <property type="evidence" value="ECO:0007669"/>
    <property type="project" value="UniProtKB-SubCell"/>
</dbReference>
<feature type="transmembrane region" description="Helical" evidence="7">
    <location>
        <begin position="253"/>
        <end position="274"/>
    </location>
</feature>
<dbReference type="PANTHER" id="PTHR36838:SF1">
    <property type="entry name" value="SLR1864 PROTEIN"/>
    <property type="match status" value="1"/>
</dbReference>
<organism evidence="8 9">
    <name type="scientific">Solicola gregarius</name>
    <dbReference type="NCBI Taxonomy" id="2908642"/>
    <lineage>
        <taxon>Bacteria</taxon>
        <taxon>Bacillati</taxon>
        <taxon>Actinomycetota</taxon>
        <taxon>Actinomycetes</taxon>
        <taxon>Propionibacteriales</taxon>
        <taxon>Nocardioidaceae</taxon>
        <taxon>Solicola</taxon>
    </lineage>
</organism>
<feature type="transmembrane region" description="Helical" evidence="7">
    <location>
        <begin position="193"/>
        <end position="213"/>
    </location>
</feature>
<evidence type="ECO:0000256" key="5">
    <source>
        <dbReference type="ARBA" id="ARBA00022989"/>
    </source>
</evidence>
<feature type="transmembrane region" description="Helical" evidence="7">
    <location>
        <begin position="286"/>
        <end position="305"/>
    </location>
</feature>
<proteinExistence type="predicted"/>
<feature type="transmembrane region" description="Helical" evidence="7">
    <location>
        <begin position="65"/>
        <end position="87"/>
    </location>
</feature>
<evidence type="ECO:0000256" key="2">
    <source>
        <dbReference type="ARBA" id="ARBA00022448"/>
    </source>
</evidence>
<feature type="transmembrane region" description="Helical" evidence="7">
    <location>
        <begin position="225"/>
        <end position="247"/>
    </location>
</feature>